<keyword evidence="1" id="KW-0732">Signal</keyword>
<accession>A0A418WD65</accession>
<evidence type="ECO:0000313" key="4">
    <source>
        <dbReference type="Proteomes" id="UP000284605"/>
    </source>
</evidence>
<comment type="caution">
    <text evidence="3">The sequence shown here is derived from an EMBL/GenBank/DDBJ whole genome shotgun (WGS) entry which is preliminary data.</text>
</comment>
<gene>
    <name evidence="3" type="ORF">D3874_13680</name>
</gene>
<dbReference type="Pfam" id="PF13472">
    <property type="entry name" value="Lipase_GDSL_2"/>
    <property type="match status" value="1"/>
</dbReference>
<evidence type="ECO:0000313" key="3">
    <source>
        <dbReference type="EMBL" id="RJF87940.1"/>
    </source>
</evidence>
<dbReference type="AlphaFoldDB" id="A0A418WD65"/>
<dbReference type="InterPro" id="IPR036514">
    <property type="entry name" value="SGNH_hydro_sf"/>
</dbReference>
<dbReference type="EMBL" id="QYUK01000011">
    <property type="protein sequence ID" value="RJF87940.1"/>
    <property type="molecule type" value="Genomic_DNA"/>
</dbReference>
<sequence length="268" mass="28717">MGIPVPATRRTFVATAIAAAFLPAVRARAQDNPATLAIPRPEFPWWLERHRQKLRELAQAKPRLIFIGDSIVHDFELGSPYPQYDFLSLWQRYYGDRNAVNLGFNGDSTANVLWRLANGEMAGIAPAVAVLLIGTNNTVQGQTAEQTQAGIDAVIATLRTGLPATRVLVVGILPSGVSPLKSAADGAVNAYLADKYAAARDVTFVDASFGFLKDGQVDVGLFMDPRNTPPGPAIHPDAFAQARLAEVIEPALARLLGDRAKPGTLTVP</sequence>
<dbReference type="Gene3D" id="3.40.50.1110">
    <property type="entry name" value="SGNH hydrolase"/>
    <property type="match status" value="1"/>
</dbReference>
<protein>
    <recommendedName>
        <fullName evidence="2">SGNH hydrolase-type esterase domain-containing protein</fullName>
    </recommendedName>
</protein>
<reference evidence="3 4" key="1">
    <citation type="submission" date="2018-09" db="EMBL/GenBank/DDBJ databases">
        <authorList>
            <person name="Zhu H."/>
        </authorList>
    </citation>
    <scope>NUCLEOTIDE SEQUENCE [LARGE SCALE GENOMIC DNA]</scope>
    <source>
        <strain evidence="3 4">K1W22B-8</strain>
    </source>
</reference>
<dbReference type="PANTHER" id="PTHR30383:SF32">
    <property type="entry name" value="SGNH-HYDROLASE"/>
    <property type="match status" value="1"/>
</dbReference>
<dbReference type="SUPFAM" id="SSF52266">
    <property type="entry name" value="SGNH hydrolase"/>
    <property type="match status" value="1"/>
</dbReference>
<feature type="signal peptide" evidence="1">
    <location>
        <begin position="1"/>
        <end position="29"/>
    </location>
</feature>
<dbReference type="InterPro" id="IPR051532">
    <property type="entry name" value="Ester_Hydrolysis_Enzymes"/>
</dbReference>
<organism evidence="3 4">
    <name type="scientific">Oleomonas cavernae</name>
    <dbReference type="NCBI Taxonomy" id="2320859"/>
    <lineage>
        <taxon>Bacteria</taxon>
        <taxon>Pseudomonadati</taxon>
        <taxon>Pseudomonadota</taxon>
        <taxon>Alphaproteobacteria</taxon>
        <taxon>Acetobacterales</taxon>
        <taxon>Acetobacteraceae</taxon>
        <taxon>Oleomonas</taxon>
    </lineage>
</organism>
<evidence type="ECO:0000259" key="2">
    <source>
        <dbReference type="Pfam" id="PF13472"/>
    </source>
</evidence>
<feature type="chain" id="PRO_5019080375" description="SGNH hydrolase-type esterase domain-containing protein" evidence="1">
    <location>
        <begin position="30"/>
        <end position="268"/>
    </location>
</feature>
<feature type="domain" description="SGNH hydrolase-type esterase" evidence="2">
    <location>
        <begin position="66"/>
        <end position="238"/>
    </location>
</feature>
<keyword evidence="4" id="KW-1185">Reference proteome</keyword>
<proteinExistence type="predicted"/>
<dbReference type="PANTHER" id="PTHR30383">
    <property type="entry name" value="THIOESTERASE 1/PROTEASE 1/LYSOPHOSPHOLIPASE L1"/>
    <property type="match status" value="1"/>
</dbReference>
<name>A0A418WD65_9PROT</name>
<dbReference type="Proteomes" id="UP000284605">
    <property type="component" value="Unassembled WGS sequence"/>
</dbReference>
<evidence type="ECO:0000256" key="1">
    <source>
        <dbReference type="SAM" id="SignalP"/>
    </source>
</evidence>
<dbReference type="GO" id="GO:0004622">
    <property type="term" value="F:phosphatidylcholine lysophospholipase activity"/>
    <property type="evidence" value="ECO:0007669"/>
    <property type="project" value="TreeGrafter"/>
</dbReference>
<dbReference type="InterPro" id="IPR013830">
    <property type="entry name" value="SGNH_hydro"/>
</dbReference>